<evidence type="ECO:0000313" key="3">
    <source>
        <dbReference type="Proteomes" id="UP001596507"/>
    </source>
</evidence>
<evidence type="ECO:0000256" key="1">
    <source>
        <dbReference type="SAM" id="MobiDB-lite"/>
    </source>
</evidence>
<comment type="caution">
    <text evidence="2">The sequence shown here is derived from an EMBL/GenBank/DDBJ whole genome shotgun (WGS) entry which is preliminary data.</text>
</comment>
<keyword evidence="3" id="KW-1185">Reference proteome</keyword>
<proteinExistence type="predicted"/>
<dbReference type="Gene3D" id="1.10.268.10">
    <property type="entry name" value="Topoisomerase, domain 3"/>
    <property type="match status" value="1"/>
</dbReference>
<feature type="compositionally biased region" description="Polar residues" evidence="1">
    <location>
        <begin position="7"/>
        <end position="22"/>
    </location>
</feature>
<sequence length="70" mass="7568">MPPKTKASCSVHSRQPAENTASANTAIRQAFDVDMIQADAILSMSVRRFTPDAIQQMHVELSDVEAALAP</sequence>
<accession>A0ABW2HA63</accession>
<dbReference type="RefSeq" id="WP_262873098.1">
    <property type="nucleotide sequence ID" value="NZ_BAABKW010000005.1"/>
</dbReference>
<organism evidence="2 3">
    <name type="scientific">Microbacterium fluvii</name>
    <dbReference type="NCBI Taxonomy" id="415215"/>
    <lineage>
        <taxon>Bacteria</taxon>
        <taxon>Bacillati</taxon>
        <taxon>Actinomycetota</taxon>
        <taxon>Actinomycetes</taxon>
        <taxon>Micrococcales</taxon>
        <taxon>Microbacteriaceae</taxon>
        <taxon>Microbacterium</taxon>
    </lineage>
</organism>
<dbReference type="InterPro" id="IPR013757">
    <property type="entry name" value="Topo_IIA_A_a_sf"/>
</dbReference>
<dbReference type="Proteomes" id="UP001596507">
    <property type="component" value="Unassembled WGS sequence"/>
</dbReference>
<gene>
    <name evidence="2" type="ORF">ACFQRL_04325</name>
</gene>
<evidence type="ECO:0000313" key="2">
    <source>
        <dbReference type="EMBL" id="MFC7268184.1"/>
    </source>
</evidence>
<reference evidence="3" key="1">
    <citation type="journal article" date="2019" name="Int. J. Syst. Evol. Microbiol.">
        <title>The Global Catalogue of Microorganisms (GCM) 10K type strain sequencing project: providing services to taxonomists for standard genome sequencing and annotation.</title>
        <authorList>
            <consortium name="The Broad Institute Genomics Platform"/>
            <consortium name="The Broad Institute Genome Sequencing Center for Infectious Disease"/>
            <person name="Wu L."/>
            <person name="Ma J."/>
        </authorList>
    </citation>
    <scope>NUCLEOTIDE SEQUENCE [LARGE SCALE GENOMIC DNA]</scope>
    <source>
        <strain evidence="3">CGMCC 1.15772</strain>
    </source>
</reference>
<name>A0ABW2HA63_9MICO</name>
<feature type="region of interest" description="Disordered" evidence="1">
    <location>
        <begin position="1"/>
        <end position="22"/>
    </location>
</feature>
<protein>
    <submittedName>
        <fullName evidence="2">Uncharacterized protein</fullName>
    </submittedName>
</protein>
<dbReference type="EMBL" id="JBHTBE010000001">
    <property type="protein sequence ID" value="MFC7268184.1"/>
    <property type="molecule type" value="Genomic_DNA"/>
</dbReference>